<accession>A0ACC0QB94</accession>
<dbReference type="EMBL" id="CM046516">
    <property type="protein sequence ID" value="KAI8648658.1"/>
    <property type="molecule type" value="Genomic_DNA"/>
</dbReference>
<name>A0ACC0QB94_9HYPO</name>
<keyword evidence="2" id="KW-1185">Reference proteome</keyword>
<organism evidence="1 2">
    <name type="scientific">Fusarium keratoplasticum</name>
    <dbReference type="NCBI Taxonomy" id="1328300"/>
    <lineage>
        <taxon>Eukaryota</taxon>
        <taxon>Fungi</taxon>
        <taxon>Dikarya</taxon>
        <taxon>Ascomycota</taxon>
        <taxon>Pezizomycotina</taxon>
        <taxon>Sordariomycetes</taxon>
        <taxon>Hypocreomycetidae</taxon>
        <taxon>Hypocreales</taxon>
        <taxon>Nectriaceae</taxon>
        <taxon>Fusarium</taxon>
        <taxon>Fusarium solani species complex</taxon>
    </lineage>
</organism>
<reference evidence="1" key="1">
    <citation type="submission" date="2022-06" db="EMBL/GenBank/DDBJ databases">
        <title>Fusarium solani species complex genomes reveal bases of compartmentalisation and animal pathogenesis.</title>
        <authorList>
            <person name="Tsai I.J."/>
        </authorList>
    </citation>
    <scope>NUCLEOTIDE SEQUENCE</scope>
    <source>
        <strain evidence="1">Fu6.1</strain>
    </source>
</reference>
<gene>
    <name evidence="1" type="ORF">NCS57_01477600</name>
</gene>
<evidence type="ECO:0000313" key="1">
    <source>
        <dbReference type="EMBL" id="KAI8648658.1"/>
    </source>
</evidence>
<sequence>MKFAAVVAAFASVAAAAPSGVKASMACTPGTYACTSDAKGWQVCTIYGLSGNITGQPGNITGHFVFAGTCPSGTSCQFLQASKSPYCVPPGFKLPQGSSH</sequence>
<protein>
    <submittedName>
        <fullName evidence="1">Uncharacterized protein</fullName>
    </submittedName>
</protein>
<evidence type="ECO:0000313" key="2">
    <source>
        <dbReference type="Proteomes" id="UP001065298"/>
    </source>
</evidence>
<proteinExistence type="predicted"/>
<comment type="caution">
    <text evidence="1">The sequence shown here is derived from an EMBL/GenBank/DDBJ whole genome shotgun (WGS) entry which is preliminary data.</text>
</comment>
<dbReference type="Proteomes" id="UP001065298">
    <property type="component" value="Chromosome 14"/>
</dbReference>